<dbReference type="PROSITE" id="PS51257">
    <property type="entry name" value="PROKAR_LIPOPROTEIN"/>
    <property type="match status" value="1"/>
</dbReference>
<comment type="caution">
    <text evidence="2">The sequence shown here is derived from an EMBL/GenBank/DDBJ whole genome shotgun (WGS) entry which is preliminary data.</text>
</comment>
<proteinExistence type="predicted"/>
<organism evidence="2">
    <name type="scientific">gut metagenome</name>
    <dbReference type="NCBI Taxonomy" id="749906"/>
    <lineage>
        <taxon>unclassified sequences</taxon>
        <taxon>metagenomes</taxon>
        <taxon>organismal metagenomes</taxon>
    </lineage>
</organism>
<evidence type="ECO:0000259" key="1">
    <source>
        <dbReference type="Pfam" id="PF17415"/>
    </source>
</evidence>
<accession>J9DDE6</accession>
<evidence type="ECO:0000313" key="2">
    <source>
        <dbReference type="EMBL" id="EJX11021.1"/>
    </source>
</evidence>
<reference evidence="2" key="1">
    <citation type="journal article" date="2012" name="PLoS ONE">
        <title>Gene sets for utilization of primary and secondary nutrition supplies in the distal gut of endangered iberian lynx.</title>
        <authorList>
            <person name="Alcaide M."/>
            <person name="Messina E."/>
            <person name="Richter M."/>
            <person name="Bargiela R."/>
            <person name="Peplies J."/>
            <person name="Huws S.A."/>
            <person name="Newbold C.J."/>
            <person name="Golyshin P.N."/>
            <person name="Simon M.A."/>
            <person name="Lopez G."/>
            <person name="Yakimov M.M."/>
            <person name="Ferrer M."/>
        </authorList>
    </citation>
    <scope>NUCLEOTIDE SEQUENCE</scope>
</reference>
<dbReference type="AlphaFoldDB" id="J9DDE6"/>
<name>J9DDE6_9ZZZZ</name>
<feature type="domain" description="NigD-like C-terminal" evidence="1">
    <location>
        <begin position="114"/>
        <end position="233"/>
    </location>
</feature>
<dbReference type="Pfam" id="PF17415">
    <property type="entry name" value="NigD_C"/>
    <property type="match status" value="1"/>
</dbReference>
<dbReference type="EMBL" id="AMCI01000007">
    <property type="protein sequence ID" value="EJX11021.1"/>
    <property type="molecule type" value="Genomic_DNA"/>
</dbReference>
<gene>
    <name evidence="2" type="ORF">EVA_00295</name>
</gene>
<dbReference type="InterPro" id="IPR038179">
    <property type="entry name" value="NigD-like_N_sf"/>
</dbReference>
<sequence>MKKCNWMRIWHRWVGALAMLAMVSLTACDDSDGYSVGDMAVDWVTVRQKGLDVCEFQADRWGKLWTAVPDGRLQHLVNGQRLILTFNPLYDNYPEGYDCSIKVLDFRKILTKRIEELTAENEEEFGNDPLIIPKDGMWIGGNCLNVVFAQPLPVEKKHRISLVRRAGSVVDAQGYLTLELRYNTFDDTTDRWMEAMVSYHLGSLLTVGEGPALKGIRVKVNAPEEGQKEWVFDFQKADSEGSESEETDPK</sequence>
<dbReference type="InterPro" id="IPR035376">
    <property type="entry name" value="NigD_C"/>
</dbReference>
<protein>
    <recommendedName>
        <fullName evidence="1">NigD-like C-terminal domain-containing protein</fullName>
    </recommendedName>
</protein>
<dbReference type="Gene3D" id="2.60.40.2370">
    <property type="entry name" value="NigD-like, C-terminal beta sandwich domain"/>
    <property type="match status" value="1"/>
</dbReference>
<dbReference type="InterPro" id="IPR038143">
    <property type="entry name" value="NigD-like_C_dom_sf"/>
</dbReference>
<dbReference type="Gene3D" id="2.40.50.500">
    <property type="entry name" value="NigD-like N-terminal OB domain"/>
    <property type="match status" value="1"/>
</dbReference>